<proteinExistence type="predicted"/>
<dbReference type="EMBL" id="JRKL02002969">
    <property type="protein sequence ID" value="KAF3956879.1"/>
    <property type="molecule type" value="Genomic_DNA"/>
</dbReference>
<keyword evidence="7" id="KW-1185">Reference proteome</keyword>
<feature type="domain" description="RRM" evidence="5">
    <location>
        <begin position="6"/>
        <end position="82"/>
    </location>
</feature>
<reference evidence="6" key="1">
    <citation type="submission" date="2020-03" db="EMBL/GenBank/DDBJ databases">
        <title>Castanea mollissima Vanexum genome sequencing.</title>
        <authorList>
            <person name="Staton M."/>
        </authorList>
    </citation>
    <scope>NUCLEOTIDE SEQUENCE</scope>
    <source>
        <tissue evidence="6">Leaf</tissue>
    </source>
</reference>
<dbReference type="InterPro" id="IPR000504">
    <property type="entry name" value="RRM_dom"/>
</dbReference>
<protein>
    <recommendedName>
        <fullName evidence="5">RRM domain-containing protein</fullName>
    </recommendedName>
</protein>
<dbReference type="InterPro" id="IPR035979">
    <property type="entry name" value="RBD_domain_sf"/>
</dbReference>
<evidence type="ECO:0000313" key="7">
    <source>
        <dbReference type="Proteomes" id="UP000737018"/>
    </source>
</evidence>
<feature type="domain" description="RRM" evidence="5">
    <location>
        <begin position="107"/>
        <end position="184"/>
    </location>
</feature>
<evidence type="ECO:0000256" key="2">
    <source>
        <dbReference type="ARBA" id="ARBA00022884"/>
    </source>
</evidence>
<comment type="caution">
    <text evidence="6">The sequence shown here is derived from an EMBL/GenBank/DDBJ whole genome shotgun (WGS) entry which is preliminary data.</text>
</comment>
<dbReference type="PROSITE" id="PS50102">
    <property type="entry name" value="RRM"/>
    <property type="match status" value="2"/>
</dbReference>
<feature type="region of interest" description="Disordered" evidence="4">
    <location>
        <begin position="75"/>
        <end position="106"/>
    </location>
</feature>
<evidence type="ECO:0000313" key="6">
    <source>
        <dbReference type="EMBL" id="KAF3956879.1"/>
    </source>
</evidence>
<dbReference type="GO" id="GO:0006417">
    <property type="term" value="P:regulation of translation"/>
    <property type="evidence" value="ECO:0007669"/>
    <property type="project" value="TreeGrafter"/>
</dbReference>
<feature type="compositionally biased region" description="Basic and acidic residues" evidence="4">
    <location>
        <begin position="75"/>
        <end position="86"/>
    </location>
</feature>
<dbReference type="PANTHER" id="PTHR48032:SF12">
    <property type="entry name" value="RRM DOMAIN-CONTAINING PROTEIN"/>
    <property type="match status" value="1"/>
</dbReference>
<organism evidence="6 7">
    <name type="scientific">Castanea mollissima</name>
    <name type="common">Chinese chestnut</name>
    <dbReference type="NCBI Taxonomy" id="60419"/>
    <lineage>
        <taxon>Eukaryota</taxon>
        <taxon>Viridiplantae</taxon>
        <taxon>Streptophyta</taxon>
        <taxon>Embryophyta</taxon>
        <taxon>Tracheophyta</taxon>
        <taxon>Spermatophyta</taxon>
        <taxon>Magnoliopsida</taxon>
        <taxon>eudicotyledons</taxon>
        <taxon>Gunneridae</taxon>
        <taxon>Pentapetalae</taxon>
        <taxon>rosids</taxon>
        <taxon>fabids</taxon>
        <taxon>Fagales</taxon>
        <taxon>Fagaceae</taxon>
        <taxon>Castanea</taxon>
    </lineage>
</organism>
<evidence type="ECO:0000256" key="3">
    <source>
        <dbReference type="PROSITE-ProRule" id="PRU00176"/>
    </source>
</evidence>
<name>A0A8J4VPY5_9ROSI</name>
<gene>
    <name evidence="6" type="ORF">CMV_018047</name>
</gene>
<dbReference type="GO" id="GO:0003729">
    <property type="term" value="F:mRNA binding"/>
    <property type="evidence" value="ECO:0007669"/>
    <property type="project" value="TreeGrafter"/>
</dbReference>
<dbReference type="Proteomes" id="UP000737018">
    <property type="component" value="Unassembled WGS sequence"/>
</dbReference>
<sequence>MESEKRRLFVGGISWETSEAALREHFSKYGEVEDISLITDKRTGHGRGFGFVSFKEPDMANEALQDEHVILDRKVDVKPAKTRGNERNQNQTSPSEQHNNGTLTSNKKVFVGGLPLDLTEEEFKSYFGSFGTITDAVVIHDKETHRPRGFGFVTFDSEDVVNNLLQKSLYELKNKLVEVKRAEPKDMNYSQIFSYHWNNTVLSSGSFGYVPNAPYYHHYASYFEFYPLIYSPSYGGASWNYFGAPFYGDMQVPTFEPNGLDYGAFPIQQLGVWNDFLPNGDIVTYA</sequence>
<dbReference type="AlphaFoldDB" id="A0A8J4VPY5"/>
<evidence type="ECO:0000256" key="4">
    <source>
        <dbReference type="SAM" id="MobiDB-lite"/>
    </source>
</evidence>
<keyword evidence="1" id="KW-0677">Repeat</keyword>
<feature type="compositionally biased region" description="Polar residues" evidence="4">
    <location>
        <begin position="87"/>
        <end position="106"/>
    </location>
</feature>
<dbReference type="OrthoDB" id="1875751at2759"/>
<dbReference type="InterPro" id="IPR012677">
    <property type="entry name" value="Nucleotide-bd_a/b_plait_sf"/>
</dbReference>
<dbReference type="Gene3D" id="3.30.70.330">
    <property type="match status" value="2"/>
</dbReference>
<dbReference type="SMART" id="SM00360">
    <property type="entry name" value="RRM"/>
    <property type="match status" value="2"/>
</dbReference>
<keyword evidence="2 3" id="KW-0694">RNA-binding</keyword>
<evidence type="ECO:0000256" key="1">
    <source>
        <dbReference type="ARBA" id="ARBA00022737"/>
    </source>
</evidence>
<dbReference type="Pfam" id="PF00076">
    <property type="entry name" value="RRM_1"/>
    <property type="match status" value="2"/>
</dbReference>
<accession>A0A8J4VPY5</accession>
<dbReference type="SUPFAM" id="SSF54928">
    <property type="entry name" value="RNA-binding domain, RBD"/>
    <property type="match status" value="2"/>
</dbReference>
<evidence type="ECO:0000259" key="5">
    <source>
        <dbReference type="PROSITE" id="PS50102"/>
    </source>
</evidence>
<dbReference type="PANTHER" id="PTHR48032">
    <property type="entry name" value="RNA-BINDING PROTEIN MUSASHI HOMOLOG RBP6"/>
    <property type="match status" value="1"/>
</dbReference>